<proteinExistence type="predicted"/>
<dbReference type="RefSeq" id="WP_344690302.1">
    <property type="nucleotide sequence ID" value="NZ_BAABAR010000008.1"/>
</dbReference>
<keyword evidence="2" id="KW-1185">Reference proteome</keyword>
<evidence type="ECO:0000313" key="2">
    <source>
        <dbReference type="Proteomes" id="UP000560131"/>
    </source>
</evidence>
<dbReference type="Proteomes" id="UP000560131">
    <property type="component" value="Unassembled WGS sequence"/>
</dbReference>
<protein>
    <submittedName>
        <fullName evidence="1">Uncharacterized protein</fullName>
    </submittedName>
</protein>
<name>A0ABR6N8A6_9SPHN</name>
<dbReference type="EMBL" id="JACIJN010000010">
    <property type="protein sequence ID" value="MBB5727042.1"/>
    <property type="molecule type" value="Genomic_DNA"/>
</dbReference>
<organism evidence="1 2">
    <name type="scientific">Sphingomonas endophytica</name>
    <dbReference type="NCBI Taxonomy" id="869719"/>
    <lineage>
        <taxon>Bacteria</taxon>
        <taxon>Pseudomonadati</taxon>
        <taxon>Pseudomonadota</taxon>
        <taxon>Alphaproteobacteria</taxon>
        <taxon>Sphingomonadales</taxon>
        <taxon>Sphingomonadaceae</taxon>
        <taxon>Sphingomonas</taxon>
    </lineage>
</organism>
<reference evidence="1 2" key="1">
    <citation type="submission" date="2020-08" db="EMBL/GenBank/DDBJ databases">
        <title>Genomic Encyclopedia of Type Strains, Phase IV (KMG-IV): sequencing the most valuable type-strain genomes for metagenomic binning, comparative biology and taxonomic classification.</title>
        <authorList>
            <person name="Goeker M."/>
        </authorList>
    </citation>
    <scope>NUCLEOTIDE SEQUENCE [LARGE SCALE GENOMIC DNA]</scope>
    <source>
        <strain evidence="1 2">DSM 101535</strain>
    </source>
</reference>
<comment type="caution">
    <text evidence="1">The sequence shown here is derived from an EMBL/GenBank/DDBJ whole genome shotgun (WGS) entry which is preliminary data.</text>
</comment>
<gene>
    <name evidence="1" type="ORF">FHS97_002993</name>
</gene>
<evidence type="ECO:0000313" key="1">
    <source>
        <dbReference type="EMBL" id="MBB5727042.1"/>
    </source>
</evidence>
<sequence>MSSELFEGSVSGERNAEAALVQPFYMIGRRFWKTLSDKYNAAARVRRGGRYGRLGKTAALTSARAP</sequence>
<accession>A0ABR6N8A6</accession>